<proteinExistence type="predicted"/>
<dbReference type="RefSeq" id="WP_055559098.1">
    <property type="nucleotide sequence ID" value="NZ_JBEJUE010000026.1"/>
</dbReference>
<feature type="domain" description="Glyoxalase/Bleomycin resistance-like N-terminal" evidence="1">
    <location>
        <begin position="19"/>
        <end position="43"/>
    </location>
</feature>
<dbReference type="SUPFAM" id="SSF54593">
    <property type="entry name" value="Glyoxalase/Bleomycin resistance protein/Dihydroxybiphenyl dioxygenase"/>
    <property type="match status" value="1"/>
</dbReference>
<accession>A0ABV1Q959</accession>
<dbReference type="Proteomes" id="UP001456562">
    <property type="component" value="Unassembled WGS sequence"/>
</dbReference>
<reference evidence="2 3" key="1">
    <citation type="submission" date="2024-01" db="EMBL/GenBank/DDBJ databases">
        <title>Metagenomic exploration of the rhizosphere soil microbial community and their significance in facilitating the development of wild simulated ginseng.</title>
        <authorList>
            <person name="Huang J."/>
        </authorList>
    </citation>
    <scope>NUCLEOTIDE SEQUENCE [LARGE SCALE GENOMIC DNA]</scope>
    <source>
        <strain evidence="2 3">WY141</strain>
    </source>
</reference>
<protein>
    <recommendedName>
        <fullName evidence="1">Glyoxalase/Bleomycin resistance-like N-terminal domain-containing protein</fullName>
    </recommendedName>
</protein>
<dbReference type="Gene3D" id="3.10.180.10">
    <property type="entry name" value="2,3-Dihydroxybiphenyl 1,2-Dioxygenase, domain 1"/>
    <property type="match status" value="1"/>
</dbReference>
<dbReference type="EMBL" id="JBEJUE010000026">
    <property type="protein sequence ID" value="MER0427621.1"/>
    <property type="molecule type" value="Genomic_DNA"/>
</dbReference>
<name>A0ABV1Q959_STRMI</name>
<evidence type="ECO:0000313" key="3">
    <source>
        <dbReference type="Proteomes" id="UP001456562"/>
    </source>
</evidence>
<evidence type="ECO:0000259" key="1">
    <source>
        <dbReference type="Pfam" id="PF22677"/>
    </source>
</evidence>
<evidence type="ECO:0000313" key="2">
    <source>
        <dbReference type="EMBL" id="MER0427621.1"/>
    </source>
</evidence>
<comment type="caution">
    <text evidence="2">The sequence shown here is derived from an EMBL/GenBank/DDBJ whole genome shotgun (WGS) entry which is preliminary data.</text>
</comment>
<dbReference type="InterPro" id="IPR029068">
    <property type="entry name" value="Glyas_Bleomycin-R_OHBP_Dase"/>
</dbReference>
<sequence>MSGSGERQYLPVQGAQCSVNLMVADLDVARAFYGEVLGWRFRPSSLDDQFLVAGVAARLTW</sequence>
<organism evidence="2 3">
    <name type="scientific">Streptomyces microflavus</name>
    <name type="common">Streptomyces lipmanii</name>
    <dbReference type="NCBI Taxonomy" id="1919"/>
    <lineage>
        <taxon>Bacteria</taxon>
        <taxon>Bacillati</taxon>
        <taxon>Actinomycetota</taxon>
        <taxon>Actinomycetes</taxon>
        <taxon>Kitasatosporales</taxon>
        <taxon>Streptomycetaceae</taxon>
        <taxon>Streptomyces</taxon>
    </lineage>
</organism>
<gene>
    <name evidence="2" type="ORF">ABR748_25815</name>
</gene>
<dbReference type="InterPro" id="IPR053863">
    <property type="entry name" value="Glyoxy/Ble-like_N"/>
</dbReference>
<keyword evidence="3" id="KW-1185">Reference proteome</keyword>
<dbReference type="Pfam" id="PF22677">
    <property type="entry name" value="Ble-like_N"/>
    <property type="match status" value="1"/>
</dbReference>